<evidence type="ECO:0000313" key="2">
    <source>
        <dbReference type="Proteomes" id="UP000001999"/>
    </source>
</evidence>
<dbReference type="GO" id="GO:0003677">
    <property type="term" value="F:DNA binding"/>
    <property type="evidence" value="ECO:0007669"/>
    <property type="project" value="InterPro"/>
</dbReference>
<accession>A6N1W0</accession>
<reference evidence="1 2" key="1">
    <citation type="submission" date="2007-04" db="EMBL/GenBank/DDBJ databases">
        <title>Isolation, characterization and complete nucleotide sequence of a novel temperate bacteriophage Min1, isolated from the nematode pathogen Microbacterium nematophilum.</title>
        <authorList>
            <person name="Akimkina T.V."/>
            <person name="Venien-Bryan C."/>
            <person name="Hodgkin J.A."/>
        </authorList>
    </citation>
    <scope>NUCLEOTIDE SEQUENCE [LARGE SCALE GENOMIC DNA]</scope>
</reference>
<dbReference type="GeneID" id="5309145"/>
<protein>
    <submittedName>
        <fullName evidence="1">Probable c1 repressor</fullName>
    </submittedName>
</protein>
<dbReference type="Proteomes" id="UP000001999">
    <property type="component" value="Segment"/>
</dbReference>
<organism evidence="1 2">
    <name type="scientific">Microbacterium phage Min1</name>
    <dbReference type="NCBI Taxonomy" id="446529"/>
    <lineage>
        <taxon>Viruses</taxon>
        <taxon>Duplodnaviria</taxon>
        <taxon>Heunggongvirae</taxon>
        <taxon>Uroviricota</taxon>
        <taxon>Caudoviricetes</taxon>
        <taxon>Minunavirus</taxon>
        <taxon>Minunavirus Min1</taxon>
    </lineage>
</organism>
<dbReference type="CDD" id="cd00093">
    <property type="entry name" value="HTH_XRE"/>
    <property type="match status" value="1"/>
</dbReference>
<keyword evidence="2" id="KW-1185">Reference proteome</keyword>
<sequence length="115" mass="12691">MTPIITPERQLRRARGEFVKSVIIDEHERSARFVAVRMGLSPSSMSERLAGKSPFLADELEGIARVLRIDPVEFYSRYIAVSLDSPSPAPANRQPKDYKAAVSDLTAYRAAKAAG</sequence>
<dbReference type="SUPFAM" id="SSF47413">
    <property type="entry name" value="lambda repressor-like DNA-binding domains"/>
    <property type="match status" value="1"/>
</dbReference>
<dbReference type="InterPro" id="IPR010982">
    <property type="entry name" value="Lambda_DNA-bd_dom_sf"/>
</dbReference>
<dbReference type="KEGG" id="vg:5309145"/>
<dbReference type="InterPro" id="IPR001387">
    <property type="entry name" value="Cro/C1-type_HTH"/>
</dbReference>
<dbReference type="EMBL" id="EF579802">
    <property type="protein sequence ID" value="ABR10432.1"/>
    <property type="molecule type" value="Genomic_DNA"/>
</dbReference>
<evidence type="ECO:0000313" key="1">
    <source>
        <dbReference type="EMBL" id="ABR10432.1"/>
    </source>
</evidence>
<proteinExistence type="predicted"/>
<name>A6N1W0_9CAUD</name>
<dbReference type="RefSeq" id="YP_001294762.1">
    <property type="nucleotide sequence ID" value="NC_009603.1"/>
</dbReference>